<reference evidence="2 3" key="1">
    <citation type="submission" date="2019-05" db="EMBL/GenBank/DDBJ databases">
        <title>Another draft genome of Portunus trituberculatus and its Hox gene families provides insights of decapod evolution.</title>
        <authorList>
            <person name="Jeong J.-H."/>
            <person name="Song I."/>
            <person name="Kim S."/>
            <person name="Choi T."/>
            <person name="Kim D."/>
            <person name="Ryu S."/>
            <person name="Kim W."/>
        </authorList>
    </citation>
    <scope>NUCLEOTIDE SEQUENCE [LARGE SCALE GENOMIC DNA]</scope>
    <source>
        <tissue evidence="2">Muscle</tissue>
    </source>
</reference>
<dbReference type="AlphaFoldDB" id="A0A5B7J1G3"/>
<evidence type="ECO:0000313" key="3">
    <source>
        <dbReference type="Proteomes" id="UP000324222"/>
    </source>
</evidence>
<comment type="caution">
    <text evidence="2">The sequence shown here is derived from an EMBL/GenBank/DDBJ whole genome shotgun (WGS) entry which is preliminary data.</text>
</comment>
<accession>A0A5B7J1G3</accession>
<evidence type="ECO:0000313" key="2">
    <source>
        <dbReference type="EMBL" id="MPC88605.1"/>
    </source>
</evidence>
<feature type="region of interest" description="Disordered" evidence="1">
    <location>
        <begin position="1"/>
        <end position="50"/>
    </location>
</feature>
<dbReference type="EMBL" id="VSRR010078296">
    <property type="protein sequence ID" value="MPC88605.1"/>
    <property type="molecule type" value="Genomic_DNA"/>
</dbReference>
<protein>
    <submittedName>
        <fullName evidence="2">Uncharacterized protein</fullName>
    </submittedName>
</protein>
<feature type="compositionally biased region" description="Pro residues" evidence="1">
    <location>
        <begin position="28"/>
        <end position="37"/>
    </location>
</feature>
<keyword evidence="3" id="KW-1185">Reference proteome</keyword>
<dbReference type="Proteomes" id="UP000324222">
    <property type="component" value="Unassembled WGS sequence"/>
</dbReference>
<gene>
    <name evidence="2" type="ORF">E2C01_083520</name>
</gene>
<proteinExistence type="predicted"/>
<organism evidence="2 3">
    <name type="scientific">Portunus trituberculatus</name>
    <name type="common">Swimming crab</name>
    <name type="synonym">Neptunus trituberculatus</name>
    <dbReference type="NCBI Taxonomy" id="210409"/>
    <lineage>
        <taxon>Eukaryota</taxon>
        <taxon>Metazoa</taxon>
        <taxon>Ecdysozoa</taxon>
        <taxon>Arthropoda</taxon>
        <taxon>Crustacea</taxon>
        <taxon>Multicrustacea</taxon>
        <taxon>Malacostraca</taxon>
        <taxon>Eumalacostraca</taxon>
        <taxon>Eucarida</taxon>
        <taxon>Decapoda</taxon>
        <taxon>Pleocyemata</taxon>
        <taxon>Brachyura</taxon>
        <taxon>Eubrachyura</taxon>
        <taxon>Portunoidea</taxon>
        <taxon>Portunidae</taxon>
        <taxon>Portuninae</taxon>
        <taxon>Portunus</taxon>
    </lineage>
</organism>
<sequence>MVLSFSRCGHRQSLSHEDSLKTTSSTHSPPPSYPPPLRLMSRYKPGGPPAHVLGRHQDRIYVTFLCHDLDYSSSRSVFTAAADTRLASPSHPLSCFSYGLNMASVQRRGFQA</sequence>
<evidence type="ECO:0000256" key="1">
    <source>
        <dbReference type="SAM" id="MobiDB-lite"/>
    </source>
</evidence>
<name>A0A5B7J1G3_PORTR</name>